<feature type="transmembrane region" description="Helical" evidence="1">
    <location>
        <begin position="127"/>
        <end position="146"/>
    </location>
</feature>
<dbReference type="EMBL" id="FZQP02003590">
    <property type="protein sequence ID" value="VVC98493.1"/>
    <property type="molecule type" value="Genomic_DNA"/>
</dbReference>
<organism evidence="2 3">
    <name type="scientific">Leptidea sinapis</name>
    <dbReference type="NCBI Taxonomy" id="189913"/>
    <lineage>
        <taxon>Eukaryota</taxon>
        <taxon>Metazoa</taxon>
        <taxon>Ecdysozoa</taxon>
        <taxon>Arthropoda</taxon>
        <taxon>Hexapoda</taxon>
        <taxon>Insecta</taxon>
        <taxon>Pterygota</taxon>
        <taxon>Neoptera</taxon>
        <taxon>Endopterygota</taxon>
        <taxon>Lepidoptera</taxon>
        <taxon>Glossata</taxon>
        <taxon>Ditrysia</taxon>
        <taxon>Papilionoidea</taxon>
        <taxon>Pieridae</taxon>
        <taxon>Dismorphiinae</taxon>
        <taxon>Leptidea</taxon>
    </lineage>
</organism>
<dbReference type="Proteomes" id="UP000324832">
    <property type="component" value="Unassembled WGS sequence"/>
</dbReference>
<dbReference type="AlphaFoldDB" id="A0A5E4QN00"/>
<reference evidence="2 3" key="1">
    <citation type="submission" date="2017-07" db="EMBL/GenBank/DDBJ databases">
        <authorList>
            <person name="Talla V."/>
            <person name="Backstrom N."/>
        </authorList>
    </citation>
    <scope>NUCLEOTIDE SEQUENCE [LARGE SCALE GENOMIC DNA]</scope>
</reference>
<gene>
    <name evidence="2" type="ORF">LSINAPIS_LOCUS9567</name>
</gene>
<feature type="transmembrane region" description="Helical" evidence="1">
    <location>
        <begin position="261"/>
        <end position="282"/>
    </location>
</feature>
<sequence length="289" mass="33003">MKNYIILKAFCKKIYLVGSGNLWYEADEVGNDNKTYYKILSTVLFSVYSFMTALEILAALIGDLPKDEKSDAISFAVSHTIVMMKLYSVIGNKTLIKQLLYDLVKVCETHEEEALMIEKYNRVKVNITAYIVIVYGSVACFIFEGLRKVYNGSHFVTVVTYYPLYDDESIIATITRTTTTVILCIMMISMITTVDGLTMVNLIIFKYKLITLRHYFENLRDEVERICVRGDIVQAAENLSNGLIEGIIMHKELLRRPFYRSLYSIAAGISFHRTYLVVAIFVKSSCSHV</sequence>
<keyword evidence="1" id="KW-1133">Transmembrane helix</keyword>
<keyword evidence="1" id="KW-0812">Transmembrane</keyword>
<evidence type="ECO:0000256" key="1">
    <source>
        <dbReference type="SAM" id="Phobius"/>
    </source>
</evidence>
<feature type="transmembrane region" description="Helical" evidence="1">
    <location>
        <begin position="39"/>
        <end position="61"/>
    </location>
</feature>
<evidence type="ECO:0000313" key="3">
    <source>
        <dbReference type="Proteomes" id="UP000324832"/>
    </source>
</evidence>
<feature type="non-terminal residue" evidence="2">
    <location>
        <position position="289"/>
    </location>
</feature>
<evidence type="ECO:0000313" key="2">
    <source>
        <dbReference type="EMBL" id="VVC98493.1"/>
    </source>
</evidence>
<proteinExistence type="predicted"/>
<keyword evidence="1" id="KW-0472">Membrane</keyword>
<keyword evidence="3" id="KW-1185">Reference proteome</keyword>
<protein>
    <recommendedName>
        <fullName evidence="4">Odorant receptor</fullName>
    </recommendedName>
</protein>
<feature type="transmembrane region" description="Helical" evidence="1">
    <location>
        <begin position="73"/>
        <end position="90"/>
    </location>
</feature>
<evidence type="ECO:0008006" key="4">
    <source>
        <dbReference type="Google" id="ProtNLM"/>
    </source>
</evidence>
<feature type="transmembrane region" description="Helical" evidence="1">
    <location>
        <begin position="180"/>
        <end position="205"/>
    </location>
</feature>
<accession>A0A5E4QN00</accession>
<name>A0A5E4QN00_9NEOP</name>